<evidence type="ECO:0000313" key="2">
    <source>
        <dbReference type="EMBL" id="KAK4277627.1"/>
    </source>
</evidence>
<keyword evidence="3" id="KW-1185">Reference proteome</keyword>
<reference evidence="2" key="1">
    <citation type="submission" date="2023-10" db="EMBL/GenBank/DDBJ databases">
        <title>Chromosome-level genome of the transformable northern wattle, Acacia crassicarpa.</title>
        <authorList>
            <person name="Massaro I."/>
            <person name="Sinha N.R."/>
            <person name="Poethig S."/>
            <person name="Leichty A.R."/>
        </authorList>
    </citation>
    <scope>NUCLEOTIDE SEQUENCE</scope>
    <source>
        <strain evidence="2">Acra3RX</strain>
        <tissue evidence="2">Leaf</tissue>
    </source>
</reference>
<dbReference type="EMBL" id="JAWXYG010000003">
    <property type="protein sequence ID" value="KAK4277627.1"/>
    <property type="molecule type" value="Genomic_DNA"/>
</dbReference>
<feature type="region of interest" description="Disordered" evidence="1">
    <location>
        <begin position="1"/>
        <end position="63"/>
    </location>
</feature>
<feature type="compositionally biased region" description="Basic and acidic residues" evidence="1">
    <location>
        <begin position="35"/>
        <end position="44"/>
    </location>
</feature>
<name>A0AAE1MRC4_9FABA</name>
<protein>
    <submittedName>
        <fullName evidence="2">Uncharacterized protein</fullName>
    </submittedName>
</protein>
<gene>
    <name evidence="2" type="ORF">QN277_015596</name>
</gene>
<evidence type="ECO:0000313" key="3">
    <source>
        <dbReference type="Proteomes" id="UP001293593"/>
    </source>
</evidence>
<proteinExistence type="predicted"/>
<feature type="compositionally biased region" description="Basic residues" evidence="1">
    <location>
        <begin position="9"/>
        <end position="32"/>
    </location>
</feature>
<evidence type="ECO:0000256" key="1">
    <source>
        <dbReference type="SAM" id="MobiDB-lite"/>
    </source>
</evidence>
<organism evidence="2 3">
    <name type="scientific">Acacia crassicarpa</name>
    <name type="common">northern wattle</name>
    <dbReference type="NCBI Taxonomy" id="499986"/>
    <lineage>
        <taxon>Eukaryota</taxon>
        <taxon>Viridiplantae</taxon>
        <taxon>Streptophyta</taxon>
        <taxon>Embryophyta</taxon>
        <taxon>Tracheophyta</taxon>
        <taxon>Spermatophyta</taxon>
        <taxon>Magnoliopsida</taxon>
        <taxon>eudicotyledons</taxon>
        <taxon>Gunneridae</taxon>
        <taxon>Pentapetalae</taxon>
        <taxon>rosids</taxon>
        <taxon>fabids</taxon>
        <taxon>Fabales</taxon>
        <taxon>Fabaceae</taxon>
        <taxon>Caesalpinioideae</taxon>
        <taxon>mimosoid clade</taxon>
        <taxon>Acacieae</taxon>
        <taxon>Acacia</taxon>
    </lineage>
</organism>
<dbReference type="AlphaFoldDB" id="A0AAE1MRC4"/>
<comment type="caution">
    <text evidence="2">The sequence shown here is derived from an EMBL/GenBank/DDBJ whole genome shotgun (WGS) entry which is preliminary data.</text>
</comment>
<sequence length="210" mass="23913">MLTSERSTPAKRKKNDSRRKDRRRRRGKKCSHRLPMQERKRPTSERSTLYPRRGPSSAHQGLSPSQAVVGLSLKVVSRAILDLDSEASPEFEAPSCVQNLIHQAPPGPTLRHDVISRSSQEPLHDSDRRSTICLLFEFDWGFKIEFLVEASVFPSPVFSCSSMGFDSPFLVFLLSSGFWFKLLLLSKIWNFNHGLLQTKKFLSRVKEGVV</sequence>
<dbReference type="Proteomes" id="UP001293593">
    <property type="component" value="Unassembled WGS sequence"/>
</dbReference>
<accession>A0AAE1MRC4</accession>